<dbReference type="InterPro" id="IPR009000">
    <property type="entry name" value="Transl_B-barrel_sf"/>
</dbReference>
<dbReference type="GO" id="GO:0005737">
    <property type="term" value="C:cytoplasm"/>
    <property type="evidence" value="ECO:0007669"/>
    <property type="project" value="UniProtKB-SubCell"/>
</dbReference>
<comment type="domain">
    <text evidence="1">The PRC barrel domain binds ribosomal protein uS19.</text>
</comment>
<evidence type="ECO:0000313" key="4">
    <source>
        <dbReference type="EMBL" id="CRI34959.1"/>
    </source>
</evidence>
<gene>
    <name evidence="1" type="primary">rimM</name>
    <name evidence="4" type="ORF">HHE01_07600</name>
</gene>
<evidence type="ECO:0000256" key="1">
    <source>
        <dbReference type="HAMAP-Rule" id="MF_00014"/>
    </source>
</evidence>
<keyword evidence="1" id="KW-0963">Cytoplasm</keyword>
<dbReference type="HAMAP" id="MF_00014">
    <property type="entry name" value="Ribosome_mat_RimM"/>
    <property type="match status" value="1"/>
</dbReference>
<dbReference type="Gene3D" id="2.40.30.60">
    <property type="entry name" value="RimM"/>
    <property type="match status" value="1"/>
</dbReference>
<reference evidence="5" key="1">
    <citation type="submission" date="2014-12" db="EMBL/GenBank/DDBJ databases">
        <authorList>
            <person name="Smet A."/>
        </authorList>
    </citation>
    <scope>NUCLEOTIDE SEQUENCE [LARGE SCALE GENOMIC DNA]</scope>
</reference>
<dbReference type="OrthoDB" id="9810331at2"/>
<dbReference type="Gene3D" id="2.30.30.240">
    <property type="entry name" value="PRC-barrel domain"/>
    <property type="match status" value="1"/>
</dbReference>
<dbReference type="GeneID" id="76197460"/>
<dbReference type="Pfam" id="PF24986">
    <property type="entry name" value="PRC_RimM"/>
    <property type="match status" value="1"/>
</dbReference>
<dbReference type="GO" id="GO:0006364">
    <property type="term" value="P:rRNA processing"/>
    <property type="evidence" value="ECO:0007669"/>
    <property type="project" value="UniProtKB-UniRule"/>
</dbReference>
<evidence type="ECO:0000259" key="2">
    <source>
        <dbReference type="Pfam" id="PF01782"/>
    </source>
</evidence>
<dbReference type="AlphaFoldDB" id="A0A0K2YB58"/>
<dbReference type="SUPFAM" id="SSF50346">
    <property type="entry name" value="PRC-barrel domain"/>
    <property type="match status" value="1"/>
</dbReference>
<keyword evidence="1" id="KW-0698">rRNA processing</keyword>
<keyword evidence="5" id="KW-1185">Reference proteome</keyword>
<keyword evidence="1" id="KW-0690">Ribosome biogenesis</keyword>
<dbReference type="PANTHER" id="PTHR33692:SF1">
    <property type="entry name" value="RIBOSOME MATURATION FACTOR RIMM"/>
    <property type="match status" value="1"/>
</dbReference>
<comment type="subunit">
    <text evidence="1">Binds ribosomal protein uS19.</text>
</comment>
<feature type="domain" description="Ribosome maturation factor RimM PRC barrel" evidence="3">
    <location>
        <begin position="103"/>
        <end position="168"/>
    </location>
</feature>
<dbReference type="InterPro" id="IPR002676">
    <property type="entry name" value="RimM_N"/>
</dbReference>
<accession>A0A0K2YB58</accession>
<evidence type="ECO:0000259" key="3">
    <source>
        <dbReference type="Pfam" id="PF24986"/>
    </source>
</evidence>
<name>A0A0K2YB58_HELHE</name>
<dbReference type="PANTHER" id="PTHR33692">
    <property type="entry name" value="RIBOSOME MATURATION FACTOR RIMM"/>
    <property type="match status" value="1"/>
</dbReference>
<dbReference type="InterPro" id="IPR011033">
    <property type="entry name" value="PRC_barrel-like_sf"/>
</dbReference>
<dbReference type="InterPro" id="IPR056792">
    <property type="entry name" value="PRC_RimM"/>
</dbReference>
<feature type="domain" description="RimM N-terminal" evidence="2">
    <location>
        <begin position="7"/>
        <end position="87"/>
    </location>
</feature>
<dbReference type="EMBL" id="CDMK01000002">
    <property type="protein sequence ID" value="CRI34959.1"/>
    <property type="molecule type" value="Genomic_DNA"/>
</dbReference>
<proteinExistence type="inferred from homology"/>
<organism evidence="4 5">
    <name type="scientific">Helicobacter heilmannii</name>
    <dbReference type="NCBI Taxonomy" id="35817"/>
    <lineage>
        <taxon>Bacteria</taxon>
        <taxon>Pseudomonadati</taxon>
        <taxon>Campylobacterota</taxon>
        <taxon>Epsilonproteobacteria</taxon>
        <taxon>Campylobacterales</taxon>
        <taxon>Helicobacteraceae</taxon>
        <taxon>Helicobacter</taxon>
    </lineage>
</organism>
<dbReference type="GO" id="GO:0043022">
    <property type="term" value="F:ribosome binding"/>
    <property type="evidence" value="ECO:0007669"/>
    <property type="project" value="InterPro"/>
</dbReference>
<comment type="subcellular location">
    <subcellularLocation>
        <location evidence="1">Cytoplasm</location>
    </subcellularLocation>
</comment>
<dbReference type="Proteomes" id="UP000046090">
    <property type="component" value="Unassembled WGS sequence"/>
</dbReference>
<keyword evidence="1" id="KW-0143">Chaperone</keyword>
<dbReference type="SUPFAM" id="SSF50447">
    <property type="entry name" value="Translation proteins"/>
    <property type="match status" value="1"/>
</dbReference>
<protein>
    <recommendedName>
        <fullName evidence="1">Ribosome maturation factor RimM</fullName>
    </recommendedName>
</protein>
<comment type="function">
    <text evidence="1">An accessory protein needed during the final step in the assembly of 30S ribosomal subunit, possibly for assembly of the head region. Essential for efficient processing of 16S rRNA. May be needed both before and after RbfA during the maturation of 16S rRNA. It has affinity for free ribosomal 30S subunits but not for 70S ribosomes.</text>
</comment>
<dbReference type="RefSeq" id="WP_015106962.1">
    <property type="nucleotide sequence ID" value="NZ_AP026684.1"/>
</dbReference>
<dbReference type="GO" id="GO:0042274">
    <property type="term" value="P:ribosomal small subunit biogenesis"/>
    <property type="evidence" value="ECO:0007669"/>
    <property type="project" value="UniProtKB-UniRule"/>
</dbReference>
<dbReference type="STRING" id="1216962.BN341_12050"/>
<dbReference type="InterPro" id="IPR036976">
    <property type="entry name" value="RimM_N_sf"/>
</dbReference>
<comment type="similarity">
    <text evidence="1">Belongs to the RimM family.</text>
</comment>
<dbReference type="GO" id="GO:0005840">
    <property type="term" value="C:ribosome"/>
    <property type="evidence" value="ECO:0007669"/>
    <property type="project" value="InterPro"/>
</dbReference>
<dbReference type="InterPro" id="IPR011961">
    <property type="entry name" value="RimM"/>
</dbReference>
<dbReference type="Pfam" id="PF01782">
    <property type="entry name" value="RimM"/>
    <property type="match status" value="1"/>
</dbReference>
<evidence type="ECO:0000313" key="5">
    <source>
        <dbReference type="Proteomes" id="UP000046090"/>
    </source>
</evidence>
<dbReference type="NCBIfam" id="TIGR02273">
    <property type="entry name" value="16S_RimM"/>
    <property type="match status" value="1"/>
</dbReference>
<sequence>MSAEWLVVGRLGRAVGLKGGLKLNLESNCLECLTLGARVQVASPLKSPKEHTIHTYEPKTSLLFLEGVSTREQAQELTGSVLKMSEEETLRLCKLQEGEFLAFQLVGLEVVEEGEVLGVVLGVQSFAGVDYLQVQALAKTFLIPYIPRYIIHVDLINKRIETKDALGLLEES</sequence>